<organism evidence="11 12">
    <name type="scientific">Rhynocoris fuscipes</name>
    <dbReference type="NCBI Taxonomy" id="488301"/>
    <lineage>
        <taxon>Eukaryota</taxon>
        <taxon>Metazoa</taxon>
        <taxon>Ecdysozoa</taxon>
        <taxon>Arthropoda</taxon>
        <taxon>Hexapoda</taxon>
        <taxon>Insecta</taxon>
        <taxon>Pterygota</taxon>
        <taxon>Neoptera</taxon>
        <taxon>Paraneoptera</taxon>
        <taxon>Hemiptera</taxon>
        <taxon>Heteroptera</taxon>
        <taxon>Panheteroptera</taxon>
        <taxon>Cimicomorpha</taxon>
        <taxon>Reduviidae</taxon>
        <taxon>Harpactorinae</taxon>
        <taxon>Harpactorini</taxon>
        <taxon>Rhynocoris</taxon>
    </lineage>
</organism>
<dbReference type="PANTHER" id="PTHR21137">
    <property type="entry name" value="ODORANT RECEPTOR"/>
    <property type="match status" value="1"/>
</dbReference>
<feature type="transmembrane region" description="Helical" evidence="10">
    <location>
        <begin position="192"/>
        <end position="217"/>
    </location>
</feature>
<keyword evidence="7 10" id="KW-0472">Membrane</keyword>
<keyword evidence="8 10" id="KW-0675">Receptor</keyword>
<evidence type="ECO:0000256" key="8">
    <source>
        <dbReference type="ARBA" id="ARBA00023170"/>
    </source>
</evidence>
<evidence type="ECO:0000256" key="6">
    <source>
        <dbReference type="ARBA" id="ARBA00022989"/>
    </source>
</evidence>
<dbReference type="EMBL" id="JAPXFL010000008">
    <property type="protein sequence ID" value="KAK9502753.1"/>
    <property type="molecule type" value="Genomic_DNA"/>
</dbReference>
<name>A0AAW1CV84_9HEMI</name>
<dbReference type="Proteomes" id="UP001461498">
    <property type="component" value="Unassembled WGS sequence"/>
</dbReference>
<evidence type="ECO:0000256" key="7">
    <source>
        <dbReference type="ARBA" id="ARBA00023136"/>
    </source>
</evidence>
<feature type="transmembrane region" description="Helical" evidence="10">
    <location>
        <begin position="383"/>
        <end position="403"/>
    </location>
</feature>
<sequence>MTTMKREYSYLLQVGGLFLNLRPKWRYLSILQLVIYFTIPIYFMYFAIKTTFAWGDDLNNVATIIHYTTLLLITVIVLVTFIYYRGRLIDIIRITSNNYYTYKDGFQSSKEEMWKKRDRKIKIMLIVAVPLYFSLCVFVGLVIAPNLDANKRMSSNSDYINNIYMKSPVPLVYPYIVDSQAKHYLSMLSQMLAGMVIALVIAGADLALIFFSLGVGFQMNILRDAIQNIDNRALKVFNQIYKEDSKKKTMKELYDDERFMKLIDWCIKQNVEHHKIIARGFDHIYSLAKWPLGAAFLFGSVVIAFSLFTAVASENSRMSSQLLSLMLLGAEVWNMVMICYIGQQLTDVSAGIYDDLYNIKWRNWNRKCALSIMIFKERLKKPLVLLAAGLTPINMEMFGTVSICVL</sequence>
<feature type="transmembrane region" description="Helical" evidence="10">
    <location>
        <begin position="322"/>
        <end position="342"/>
    </location>
</feature>
<dbReference type="GO" id="GO:0004984">
    <property type="term" value="F:olfactory receptor activity"/>
    <property type="evidence" value="ECO:0007669"/>
    <property type="project" value="InterPro"/>
</dbReference>
<feature type="transmembrane region" description="Helical" evidence="10">
    <location>
        <begin position="64"/>
        <end position="84"/>
    </location>
</feature>
<accession>A0AAW1CV84</accession>
<comment type="subcellular location">
    <subcellularLocation>
        <location evidence="1 10">Cell membrane</location>
        <topology evidence="1 10">Multi-pass membrane protein</topology>
    </subcellularLocation>
</comment>
<keyword evidence="9 10" id="KW-0807">Transducer</keyword>
<dbReference type="PANTHER" id="PTHR21137:SF35">
    <property type="entry name" value="ODORANT RECEPTOR 19A-RELATED"/>
    <property type="match status" value="1"/>
</dbReference>
<dbReference type="GO" id="GO:0007165">
    <property type="term" value="P:signal transduction"/>
    <property type="evidence" value="ECO:0007669"/>
    <property type="project" value="UniProtKB-KW"/>
</dbReference>
<evidence type="ECO:0000256" key="4">
    <source>
        <dbReference type="ARBA" id="ARBA00022692"/>
    </source>
</evidence>
<proteinExistence type="inferred from homology"/>
<evidence type="ECO:0000256" key="1">
    <source>
        <dbReference type="ARBA" id="ARBA00004651"/>
    </source>
</evidence>
<comment type="similarity">
    <text evidence="10">Belongs to the insect chemoreceptor superfamily. Heteromeric odorant receptor channel (TC 1.A.69) family.</text>
</comment>
<dbReference type="InterPro" id="IPR004117">
    <property type="entry name" value="7tm6_olfct_rcpt"/>
</dbReference>
<evidence type="ECO:0000313" key="11">
    <source>
        <dbReference type="EMBL" id="KAK9502753.1"/>
    </source>
</evidence>
<comment type="caution">
    <text evidence="11">The sequence shown here is derived from an EMBL/GenBank/DDBJ whole genome shotgun (WGS) entry which is preliminary data.</text>
</comment>
<evidence type="ECO:0000256" key="5">
    <source>
        <dbReference type="ARBA" id="ARBA00022725"/>
    </source>
</evidence>
<evidence type="ECO:0000313" key="12">
    <source>
        <dbReference type="Proteomes" id="UP001461498"/>
    </source>
</evidence>
<keyword evidence="5 10" id="KW-0552">Olfaction</keyword>
<feature type="transmembrane region" description="Helical" evidence="10">
    <location>
        <begin position="290"/>
        <end position="310"/>
    </location>
</feature>
<dbReference type="AlphaFoldDB" id="A0AAW1CV84"/>
<gene>
    <name evidence="11" type="ORF">O3M35_011463</name>
</gene>
<keyword evidence="12" id="KW-1185">Reference proteome</keyword>
<keyword evidence="3 10" id="KW-0716">Sensory transduction</keyword>
<dbReference type="GO" id="GO:0005886">
    <property type="term" value="C:plasma membrane"/>
    <property type="evidence" value="ECO:0007669"/>
    <property type="project" value="UniProtKB-SubCell"/>
</dbReference>
<keyword evidence="2" id="KW-1003">Cell membrane</keyword>
<feature type="transmembrane region" description="Helical" evidence="10">
    <location>
        <begin position="27"/>
        <end position="48"/>
    </location>
</feature>
<evidence type="ECO:0000256" key="9">
    <source>
        <dbReference type="ARBA" id="ARBA00023224"/>
    </source>
</evidence>
<keyword evidence="4 10" id="KW-0812">Transmembrane</keyword>
<dbReference type="GO" id="GO:0005549">
    <property type="term" value="F:odorant binding"/>
    <property type="evidence" value="ECO:0007669"/>
    <property type="project" value="InterPro"/>
</dbReference>
<evidence type="ECO:0000256" key="10">
    <source>
        <dbReference type="RuleBase" id="RU351113"/>
    </source>
</evidence>
<protein>
    <recommendedName>
        <fullName evidence="10">Odorant receptor</fullName>
    </recommendedName>
</protein>
<keyword evidence="6 10" id="KW-1133">Transmembrane helix</keyword>
<evidence type="ECO:0000256" key="3">
    <source>
        <dbReference type="ARBA" id="ARBA00022606"/>
    </source>
</evidence>
<feature type="transmembrane region" description="Helical" evidence="10">
    <location>
        <begin position="123"/>
        <end position="144"/>
    </location>
</feature>
<reference evidence="11 12" key="1">
    <citation type="submission" date="2022-12" db="EMBL/GenBank/DDBJ databases">
        <title>Chromosome-level genome assembly of true bugs.</title>
        <authorList>
            <person name="Ma L."/>
            <person name="Li H."/>
        </authorList>
    </citation>
    <scope>NUCLEOTIDE SEQUENCE [LARGE SCALE GENOMIC DNA]</scope>
    <source>
        <strain evidence="11">Lab_2022b</strain>
    </source>
</reference>
<dbReference type="Pfam" id="PF02949">
    <property type="entry name" value="7tm_6"/>
    <property type="match status" value="1"/>
</dbReference>
<evidence type="ECO:0000256" key="2">
    <source>
        <dbReference type="ARBA" id="ARBA00022475"/>
    </source>
</evidence>